<feature type="domain" description="EGF-like" evidence="15">
    <location>
        <begin position="951"/>
        <end position="987"/>
    </location>
</feature>
<dbReference type="InterPro" id="IPR001881">
    <property type="entry name" value="EGF-like_Ca-bd_dom"/>
</dbReference>
<dbReference type="Pfam" id="PF12661">
    <property type="entry name" value="hEGF"/>
    <property type="match status" value="7"/>
</dbReference>
<feature type="disulfide bond" evidence="13">
    <location>
        <begin position="478"/>
        <end position="487"/>
    </location>
</feature>
<feature type="disulfide bond" evidence="13">
    <location>
        <begin position="977"/>
        <end position="986"/>
    </location>
</feature>
<sequence>MNLSHKIDQNVWIWLDLSAPLLANFELLNATYKSQQTYSSPRAVRERHARSILADSERGFSSIIDAIPTTCLVLLQSLLSSVGSDVTPEFSRSDSSLRYVDANLAYFNASHDTYIAITNTLNLRSLISFSFRTCSYGSLIRAGSGDNFLHIDLTPEGHLMVGWQDSSGEGAGQVRRTHSFLLENGAGEPLNRNQWYTIDIRFQLGEIFLTVEQGARLLHRELLSNSSYNQYLQNLDLHEDPPVRIGEGYTGCFRGGPSLMLDQGPVDFASYPVQIGRCPLEEKIGCDSDRENPCWKYPCQNGGSCERDESTEDGYVCHCPLEYSGDNCEIDQGYLGCQLDPCANGAECVNVENSTRRYHCLCPLGYTGVHCEIDIDECMPGPCQNGGHCIDGINKYHCNCSDTGFEGDHCETNIDECELYKPCDGGATCIDTPGSYKCQCPYGFGGKRCEDGLNECLSDPCQNEAECVDLLGMYQCNCLPGFTGTQCEVDIDDCLGIVCDGDNTLCMDDINTYYCQCQPGYVLSPDGINCAEFDECLSLPCLNGGTCSDHLGFYTCDCVPGFTGNNCQANINECEAVSCQNGGRCIDVVNGFRCLCQLGYTDEFCATEIDECASDPCLNGASCFDYVGHYDCVCIPGYAGVNCETEIDECEGGVCQNGARCEDSVNGYICHCLPGFAGVNCGRDIRSVDFCDLEPCQNGGTCISLDTGYSCHCTEDWMGKNCTEEYNACAFMPCQNGATCSSTPPSHYKVCTCPTGFTGLTCQTNIDECAGVTCPPPTICVDGISNYTCQCPVGFAGQACDIRANECANAPCQNGGTCVPEGDSYRCECVGTWVNHTAYTGNKDSIYWVGYKGQNCEEDVLECDLTPPICLNGGLCKADNNTKYGFRCYCPNGGGDYFTGAYCQDNLPFCTIVNQRDPPVCYNDGKCEDIGETDFKCYCESGFTGQRCETNIYDCDPNPCLNNGTCVDGKNEYTCVCLDGYSGVNCSVDINECVSNPCLNDGQCIDVVAGRLSAECPGSDQYRCKTTQLGCRDQDVSCPCQDWLSIFLFICNCTGTGFEGDFCHIDIDECLLEPCQNGATCINQVKRHRSELGYICTCYSGYMGINCEIDADECLSVPCLNNGTCLENSDPSRPGFDLETAEGYMCECLKGFTGDYCEVNINECEGGHTCVYGHCVDAINGYVCACDAGYRGVNCDIEVDECSVFSPCQFGAQCIDKIADYQCICEDYLGLQYGGKNCSVILTGCELNQCQNGDCVPILVSEEPLQHNYYCDCPLGISGQFCEKNTTGSFFGSSWLKYEGTNNVADLNLSLRFQTTLADGLLMVNIKENIDTSSYDYVLLQLTGGSTIQMDYVNQVQNSLILSVTPGMSIAEGTWHTVNITIRNTGISLVLQHPSCPRGECLDAKPMTGDDAGVKHHTLGQTWFGGDELQLDFVSGVPQFTGCMQDISVFDAVIIPEDYIGNTSGSKDLAVGCARVDQCSPDPCNSHGNCSDLWFEYNCSCWRPYLGENCNQDITAGTFAHEQSSSRAEFTLPDDNGLKTHNDLSLFFRTRKESGLLFYLGDASSSTYLAADLAAGKLRVRVKLGVVETVCDQYVGYVANGNQYYFRVIRQNDQVNFWVQPVSDGDPTVVDESAAHICTIKPYDSLLKPEVFYVGGLPSANPTGRRRRDLTFSNSDFKGTIQDIRQNGKLVEFFPTNSTNIPGLPPSYETPVLLNVLMGEQSDDMCLLYSPCVNNATCQNQFFNDYMCLCTEGFRGKNCSELDFCVSSHCPGNATCNNLDNGYECVISATFNGLSSYIQYSNSLNTSTDIKTVFVEFRTRADSTILLHVGGSNALANNFLTLGIVADVVTLTCDFGQKITLASTVNVTDGQWHNVTITVETGGFILAIDDIHQVAENNVTNSITLFDLVQFAEDVYVAGVDPGYITQHPDMFDAESNFKGCLEEVRIGNLLLPFFNETELANNTSSELFFATVLDSIATECRGDPVCNTSLCENNSTCVDIWNAYECDCNPGYEGRFCEVDIDECIGNLCENNATCIDGIANYTCSCMAGYTGYMCEVDIDECASSPCMNNGTCIDLIAGYECNCTANFTGINCQIDGIFWKDFTLKSNSHSEQKNVFAKDVTAIYYEDSISKVLNVRRRRYVANSSGRDTYWMFEEALKDDRTYKIRENCDLNPDLCNNGTCITVNTTTEGVTTFNCSCDPGFTGRYCESEIDYCENDPCLNNATCLSKIEFLNYTCLCVDGEFRKK</sequence>
<feature type="domain" description="EGF-like" evidence="15">
    <location>
        <begin position="608"/>
        <end position="644"/>
    </location>
</feature>
<keyword evidence="11" id="KW-0325">Glycoprotein</keyword>
<evidence type="ECO:0000256" key="9">
    <source>
        <dbReference type="ARBA" id="ARBA00023136"/>
    </source>
</evidence>
<gene>
    <name evidence="16" type="ORF">LSH36_716g01003</name>
</gene>
<feature type="disulfide bond" evidence="13">
    <location>
        <begin position="558"/>
        <end position="567"/>
    </location>
</feature>
<feature type="domain" description="EGF-like" evidence="15">
    <location>
        <begin position="989"/>
        <end position="1025"/>
    </location>
</feature>
<evidence type="ECO:0000259" key="15">
    <source>
        <dbReference type="PROSITE" id="PS50026"/>
    </source>
</evidence>
<keyword evidence="4 13" id="KW-0245">EGF-like domain</keyword>
<evidence type="ECO:0008006" key="18">
    <source>
        <dbReference type="Google" id="ProtNLM"/>
    </source>
</evidence>
<evidence type="ECO:0000256" key="8">
    <source>
        <dbReference type="ARBA" id="ARBA00022989"/>
    </source>
</evidence>
<accession>A0AAD9J2J6</accession>
<feature type="disulfide bond" evidence="13">
    <location>
        <begin position="1186"/>
        <end position="1195"/>
    </location>
</feature>
<feature type="domain" description="EGF-like" evidence="15">
    <location>
        <begin position="1066"/>
        <end position="1108"/>
    </location>
</feature>
<comment type="similarity">
    <text evidence="12">Belongs to the Crumbs protein family.</text>
</comment>
<dbReference type="PROSITE" id="PS00010">
    <property type="entry name" value="ASX_HYDROXYL"/>
    <property type="match status" value="16"/>
</dbReference>
<dbReference type="InterPro" id="IPR000152">
    <property type="entry name" value="EGF-type_Asp/Asn_hydroxyl_site"/>
</dbReference>
<keyword evidence="10 13" id="KW-1015">Disulfide bond</keyword>
<dbReference type="GO" id="GO:0019904">
    <property type="term" value="F:protein domain specific binding"/>
    <property type="evidence" value="ECO:0007669"/>
    <property type="project" value="UniProtKB-ARBA"/>
</dbReference>
<dbReference type="PRINTS" id="PR00010">
    <property type="entry name" value="EGFBLOOD"/>
</dbReference>
<dbReference type="PROSITE" id="PS01187">
    <property type="entry name" value="EGF_CA"/>
    <property type="match status" value="6"/>
</dbReference>
<dbReference type="SMART" id="SM00282">
    <property type="entry name" value="LamG"/>
    <property type="match status" value="4"/>
</dbReference>
<dbReference type="FunFam" id="2.10.25.10:FF:000143">
    <property type="entry name" value="Protein crumbs 1"/>
    <property type="match status" value="3"/>
</dbReference>
<dbReference type="Gene3D" id="2.10.25.10">
    <property type="entry name" value="Laminin"/>
    <property type="match status" value="30"/>
</dbReference>
<dbReference type="InterPro" id="IPR009030">
    <property type="entry name" value="Growth_fac_rcpt_cys_sf"/>
</dbReference>
<dbReference type="GO" id="GO:0048646">
    <property type="term" value="P:anatomical structure formation involved in morphogenesis"/>
    <property type="evidence" value="ECO:0007669"/>
    <property type="project" value="UniProtKB-ARBA"/>
</dbReference>
<dbReference type="Pfam" id="PF00008">
    <property type="entry name" value="EGF"/>
    <property type="match status" value="14"/>
</dbReference>
<feature type="domain" description="EGF-like" evidence="15">
    <location>
        <begin position="725"/>
        <end position="763"/>
    </location>
</feature>
<proteinExistence type="inferred from homology"/>
<feature type="domain" description="EGF-like" evidence="15">
    <location>
        <begin position="1246"/>
        <end position="1283"/>
    </location>
</feature>
<feature type="domain" description="EGF-like" evidence="15">
    <location>
        <begin position="2174"/>
        <end position="2210"/>
    </location>
</feature>
<feature type="domain" description="EGF-like" evidence="15">
    <location>
        <begin position="570"/>
        <end position="606"/>
    </location>
</feature>
<keyword evidence="3" id="KW-1003">Cell membrane</keyword>
<feature type="domain" description="EGF-like" evidence="15">
    <location>
        <begin position="2021"/>
        <end position="2057"/>
    </location>
</feature>
<dbReference type="GO" id="GO:0030097">
    <property type="term" value="P:hemopoiesis"/>
    <property type="evidence" value="ECO:0007669"/>
    <property type="project" value="UniProtKB-ARBA"/>
</dbReference>
<dbReference type="PROSITE" id="PS00022">
    <property type="entry name" value="EGF_1"/>
    <property type="match status" value="22"/>
</dbReference>
<feature type="domain" description="EGF-like" evidence="15">
    <location>
        <begin position="1160"/>
        <end position="1196"/>
    </location>
</feature>
<feature type="domain" description="EGF-like" evidence="15">
    <location>
        <begin position="290"/>
        <end position="329"/>
    </location>
</feature>
<comment type="subcellular location">
    <subcellularLocation>
        <location evidence="1">Apical cell membrane</location>
        <topology evidence="1">Single-pass type I membrane protein</topology>
    </subcellularLocation>
</comment>
<dbReference type="GO" id="GO:0051241">
    <property type="term" value="P:negative regulation of multicellular organismal process"/>
    <property type="evidence" value="ECO:0007669"/>
    <property type="project" value="UniProtKB-ARBA"/>
</dbReference>
<feature type="disulfide bond" evidence="13">
    <location>
        <begin position="440"/>
        <end position="449"/>
    </location>
</feature>
<reference evidence="16" key="1">
    <citation type="journal article" date="2023" name="Mol. Biol. Evol.">
        <title>Third-Generation Sequencing Reveals the Adaptive Role of the Epigenome in Three Deep-Sea Polychaetes.</title>
        <authorList>
            <person name="Perez M."/>
            <person name="Aroh O."/>
            <person name="Sun Y."/>
            <person name="Lan Y."/>
            <person name="Juniper S.K."/>
            <person name="Young C.R."/>
            <person name="Angers B."/>
            <person name="Qian P.Y."/>
        </authorList>
    </citation>
    <scope>NUCLEOTIDE SEQUENCE</scope>
    <source>
        <strain evidence="16">P08H-3</strain>
    </source>
</reference>
<feature type="disulfide bond" evidence="13">
    <location>
        <begin position="2047"/>
        <end position="2056"/>
    </location>
</feature>
<dbReference type="GO" id="GO:0016324">
    <property type="term" value="C:apical plasma membrane"/>
    <property type="evidence" value="ECO:0007669"/>
    <property type="project" value="UniProtKB-SubCell"/>
</dbReference>
<feature type="disulfide bond" evidence="13">
    <location>
        <begin position="2200"/>
        <end position="2209"/>
    </location>
</feature>
<evidence type="ECO:0000313" key="16">
    <source>
        <dbReference type="EMBL" id="KAK2144951.1"/>
    </source>
</evidence>
<feature type="disulfide bond" evidence="13">
    <location>
        <begin position="319"/>
        <end position="328"/>
    </location>
</feature>
<keyword evidence="6" id="KW-0732">Signal</keyword>
<dbReference type="InterPro" id="IPR049883">
    <property type="entry name" value="NOTCH1_EGF-like"/>
</dbReference>
<feature type="disulfide bond" evidence="13">
    <location>
        <begin position="2009"/>
        <end position="2018"/>
    </location>
</feature>
<feature type="domain" description="EGF-like" evidence="15">
    <location>
        <begin position="765"/>
        <end position="801"/>
    </location>
</feature>
<evidence type="ECO:0000256" key="6">
    <source>
        <dbReference type="ARBA" id="ARBA00022729"/>
    </source>
</evidence>
<comment type="caution">
    <text evidence="13">Lacks conserved residue(s) required for the propagation of feature annotation.</text>
</comment>
<dbReference type="EMBL" id="JAODUP010000716">
    <property type="protein sequence ID" value="KAK2144951.1"/>
    <property type="molecule type" value="Genomic_DNA"/>
</dbReference>
<evidence type="ECO:0000256" key="11">
    <source>
        <dbReference type="ARBA" id="ARBA00023180"/>
    </source>
</evidence>
<dbReference type="GO" id="GO:0048863">
    <property type="term" value="P:stem cell differentiation"/>
    <property type="evidence" value="ECO:0007669"/>
    <property type="project" value="UniProtKB-ARBA"/>
</dbReference>
<comment type="similarity">
    <text evidence="2">Belongs to the NOTCH family.</text>
</comment>
<dbReference type="FunFam" id="2.10.25.10:FF:000122">
    <property type="entry name" value="Protein crumbs homolog 2"/>
    <property type="match status" value="2"/>
</dbReference>
<comment type="caution">
    <text evidence="16">The sequence shown here is derived from an EMBL/GenBank/DDBJ whole genome shotgun (WGS) entry which is preliminary data.</text>
</comment>
<dbReference type="PANTHER" id="PTHR24049">
    <property type="entry name" value="CRUMBS FAMILY MEMBER"/>
    <property type="match status" value="1"/>
</dbReference>
<feature type="disulfide bond" evidence="13">
    <location>
        <begin position="734"/>
        <end position="751"/>
    </location>
</feature>
<feature type="disulfide bond" evidence="13">
    <location>
        <begin position="1098"/>
        <end position="1107"/>
    </location>
</feature>
<keyword evidence="8" id="KW-1133">Transmembrane helix</keyword>
<feature type="domain" description="EGF-like" evidence="15">
    <location>
        <begin position="374"/>
        <end position="411"/>
    </location>
</feature>
<feature type="disulfide bond" evidence="13">
    <location>
        <begin position="791"/>
        <end position="800"/>
    </location>
</feature>
<feature type="domain" description="EGF-like" evidence="15">
    <location>
        <begin position="1475"/>
        <end position="1511"/>
    </location>
</feature>
<feature type="disulfide bond" evidence="13">
    <location>
        <begin position="362"/>
        <end position="371"/>
    </location>
</feature>
<dbReference type="GO" id="GO:0003008">
    <property type="term" value="P:system process"/>
    <property type="evidence" value="ECO:0007669"/>
    <property type="project" value="UniProtKB-ARBA"/>
</dbReference>
<dbReference type="SMART" id="SM00181">
    <property type="entry name" value="EGF"/>
    <property type="match status" value="31"/>
</dbReference>
<feature type="disulfide bond" evidence="13">
    <location>
        <begin position="1273"/>
        <end position="1282"/>
    </location>
</feature>
<evidence type="ECO:0000259" key="14">
    <source>
        <dbReference type="PROSITE" id="PS50025"/>
    </source>
</evidence>
<feature type="disulfide bond" evidence="13">
    <location>
        <begin position="672"/>
        <end position="681"/>
    </location>
</feature>
<dbReference type="FunFam" id="2.10.25.10:FF:000255">
    <property type="entry name" value="Sushi, nidogen and EGF-like domains 1"/>
    <property type="match status" value="1"/>
</dbReference>
<protein>
    <recommendedName>
        <fullName evidence="18">CRUMBS</fullName>
    </recommendedName>
</protein>
<feature type="domain" description="EGF-like" evidence="15">
    <location>
        <begin position="413"/>
        <end position="450"/>
    </location>
</feature>
<feature type="domain" description="EGF-like" evidence="15">
    <location>
        <begin position="687"/>
        <end position="723"/>
    </location>
</feature>
<evidence type="ECO:0000313" key="17">
    <source>
        <dbReference type="Proteomes" id="UP001208570"/>
    </source>
</evidence>
<dbReference type="InterPro" id="IPR018097">
    <property type="entry name" value="EGF_Ca-bd_CS"/>
</dbReference>
<evidence type="ECO:0000256" key="5">
    <source>
        <dbReference type="ARBA" id="ARBA00022692"/>
    </source>
</evidence>
<dbReference type="FunFam" id="2.10.25.10:FF:000012">
    <property type="entry name" value="Delta-like protein"/>
    <property type="match status" value="1"/>
</dbReference>
<dbReference type="Proteomes" id="UP001208570">
    <property type="component" value="Unassembled WGS sequence"/>
</dbReference>
<dbReference type="GO" id="GO:0009952">
    <property type="term" value="P:anterior/posterior pattern specification"/>
    <property type="evidence" value="ECO:0007669"/>
    <property type="project" value="UniProtKB-ARBA"/>
</dbReference>
<dbReference type="FunFam" id="2.10.25.10:FF:000039">
    <property type="entry name" value="Crumbs cell polarity complex component 1"/>
    <property type="match status" value="1"/>
</dbReference>
<feature type="domain" description="Laminin G" evidence="14">
    <location>
        <begin position="1517"/>
        <end position="1726"/>
    </location>
</feature>
<dbReference type="PROSITE" id="PS01186">
    <property type="entry name" value="EGF_2"/>
    <property type="match status" value="20"/>
</dbReference>
<evidence type="ECO:0000256" key="3">
    <source>
        <dbReference type="ARBA" id="ARBA00022475"/>
    </source>
</evidence>
<feature type="disulfide bond" evidence="13">
    <location>
        <begin position="939"/>
        <end position="948"/>
    </location>
</feature>
<dbReference type="GO" id="GO:0035282">
    <property type="term" value="P:segmentation"/>
    <property type="evidence" value="ECO:0007669"/>
    <property type="project" value="UniProtKB-ARBA"/>
</dbReference>
<dbReference type="PROSITE" id="PS50026">
    <property type="entry name" value="EGF_3"/>
    <property type="match status" value="30"/>
</dbReference>
<evidence type="ECO:0000256" key="4">
    <source>
        <dbReference type="ARBA" id="ARBA00022536"/>
    </source>
</evidence>
<dbReference type="Pfam" id="PF02210">
    <property type="entry name" value="Laminin_G_2"/>
    <property type="match status" value="2"/>
</dbReference>
<feature type="disulfide bond" evidence="13">
    <location>
        <begin position="1750"/>
        <end position="1759"/>
    </location>
</feature>
<feature type="disulfide bond" evidence="13">
    <location>
        <begin position="753"/>
        <end position="762"/>
    </location>
</feature>
<keyword evidence="5" id="KW-0812">Transmembrane</keyword>
<feature type="domain" description="EGF-like" evidence="15">
    <location>
        <begin position="1722"/>
        <end position="1760"/>
    </location>
</feature>
<keyword evidence="7" id="KW-0677">Repeat</keyword>
<dbReference type="SUPFAM" id="SSF49899">
    <property type="entry name" value="Concanavalin A-like lectins/glucanases"/>
    <property type="match status" value="4"/>
</dbReference>
<keyword evidence="17" id="KW-1185">Reference proteome</keyword>
<feature type="domain" description="EGF-like" evidence="15">
    <location>
        <begin position="452"/>
        <end position="488"/>
    </location>
</feature>
<dbReference type="InterPro" id="IPR013032">
    <property type="entry name" value="EGF-like_CS"/>
</dbReference>
<evidence type="ECO:0000256" key="13">
    <source>
        <dbReference type="PROSITE-ProRule" id="PRU00076"/>
    </source>
</evidence>
<dbReference type="GO" id="GO:0005509">
    <property type="term" value="F:calcium ion binding"/>
    <property type="evidence" value="ECO:0007669"/>
    <property type="project" value="InterPro"/>
</dbReference>
<dbReference type="Gene3D" id="2.60.120.200">
    <property type="match status" value="4"/>
</dbReference>
<feature type="disulfide bond" evidence="13">
    <location>
        <begin position="713"/>
        <end position="722"/>
    </location>
</feature>
<keyword evidence="9" id="KW-0472">Membrane</keyword>
<organism evidence="16 17">
    <name type="scientific">Paralvinella palmiformis</name>
    <dbReference type="NCBI Taxonomy" id="53620"/>
    <lineage>
        <taxon>Eukaryota</taxon>
        <taxon>Metazoa</taxon>
        <taxon>Spiralia</taxon>
        <taxon>Lophotrochozoa</taxon>
        <taxon>Annelida</taxon>
        <taxon>Polychaeta</taxon>
        <taxon>Sedentaria</taxon>
        <taxon>Canalipalpata</taxon>
        <taxon>Terebellida</taxon>
        <taxon>Terebelliformia</taxon>
        <taxon>Alvinellidae</taxon>
        <taxon>Paralvinella</taxon>
    </lineage>
</organism>
<feature type="disulfide bond" evidence="13">
    <location>
        <begin position="1148"/>
        <end position="1157"/>
    </location>
</feature>
<dbReference type="FunFam" id="2.10.25.10:FF:000472">
    <property type="entry name" value="Uncharacterized protein, isoform A"/>
    <property type="match status" value="1"/>
</dbReference>
<feature type="domain" description="Laminin G" evidence="14">
    <location>
        <begin position="1787"/>
        <end position="1981"/>
    </location>
</feature>
<evidence type="ECO:0000256" key="2">
    <source>
        <dbReference type="ARBA" id="ARBA00005847"/>
    </source>
</evidence>
<feature type="domain" description="EGF-like" evidence="15">
    <location>
        <begin position="1198"/>
        <end position="1239"/>
    </location>
</feature>
<dbReference type="GO" id="GO:0051240">
    <property type="term" value="P:positive regulation of multicellular organismal process"/>
    <property type="evidence" value="ECO:0007669"/>
    <property type="project" value="UniProtKB-ARBA"/>
</dbReference>
<feature type="domain" description="EGF-like" evidence="15">
    <location>
        <begin position="2059"/>
        <end position="2095"/>
    </location>
</feature>
<dbReference type="FunFam" id="2.10.25.10:FF:000173">
    <property type="entry name" value="Neurogenic locus notch protein 2"/>
    <property type="match status" value="1"/>
</dbReference>
<dbReference type="CDD" id="cd00054">
    <property type="entry name" value="EGF_CA"/>
    <property type="match status" value="22"/>
</dbReference>
<feature type="domain" description="EGF-like" evidence="15">
    <location>
        <begin position="646"/>
        <end position="682"/>
    </location>
</feature>
<feature type="disulfide bond" evidence="13">
    <location>
        <begin position="1501"/>
        <end position="1510"/>
    </location>
</feature>
<feature type="domain" description="Laminin G" evidence="14">
    <location>
        <begin position="104"/>
        <end position="286"/>
    </location>
</feature>
<dbReference type="SMART" id="SM00179">
    <property type="entry name" value="EGF_CA"/>
    <property type="match status" value="27"/>
</dbReference>
<dbReference type="InterPro" id="IPR051022">
    <property type="entry name" value="Notch_Cell-Fate_Det"/>
</dbReference>
<dbReference type="Pfam" id="PF00054">
    <property type="entry name" value="Laminin_G_1"/>
    <property type="match status" value="1"/>
</dbReference>
<name>A0AAD9J2J6_9ANNE</name>
<dbReference type="GO" id="GO:0032991">
    <property type="term" value="C:protein-containing complex"/>
    <property type="evidence" value="ECO:0007669"/>
    <property type="project" value="UniProtKB-ARBA"/>
</dbReference>
<dbReference type="InterPro" id="IPR001791">
    <property type="entry name" value="Laminin_G"/>
</dbReference>
<feature type="domain" description="EGF-like" evidence="15">
    <location>
        <begin position="2212"/>
        <end position="2248"/>
    </location>
</feature>
<dbReference type="FunFam" id="2.10.25.10:FF:000208">
    <property type="entry name" value="Crumbs 2, cell polarity complex component"/>
    <property type="match status" value="1"/>
</dbReference>
<dbReference type="Pfam" id="PF07645">
    <property type="entry name" value="EGF_CA"/>
    <property type="match status" value="1"/>
</dbReference>
<dbReference type="SUPFAM" id="SSF57196">
    <property type="entry name" value="EGF/Laminin"/>
    <property type="match status" value="13"/>
</dbReference>
<dbReference type="SUPFAM" id="SSF57184">
    <property type="entry name" value="Growth factor receptor domain"/>
    <property type="match status" value="4"/>
</dbReference>
<dbReference type="InterPro" id="IPR000742">
    <property type="entry name" value="EGF"/>
</dbReference>
<feature type="disulfide bond" evidence="13">
    <location>
        <begin position="634"/>
        <end position="643"/>
    </location>
</feature>
<feature type="domain" description="EGF-like" evidence="15">
    <location>
        <begin position="1110"/>
        <end position="1158"/>
    </location>
</feature>
<dbReference type="PROSITE" id="PS50025">
    <property type="entry name" value="LAM_G_DOMAIN"/>
    <property type="match status" value="4"/>
</dbReference>
<feature type="domain" description="Laminin G" evidence="14">
    <location>
        <begin position="1285"/>
        <end position="1473"/>
    </location>
</feature>
<feature type="domain" description="EGF-like" evidence="15">
    <location>
        <begin position="803"/>
        <end position="839"/>
    </location>
</feature>
<evidence type="ECO:0000256" key="1">
    <source>
        <dbReference type="ARBA" id="ARBA00004247"/>
    </source>
</evidence>
<evidence type="ECO:0000256" key="10">
    <source>
        <dbReference type="ARBA" id="ARBA00023157"/>
    </source>
</evidence>
<feature type="domain" description="EGF-like" evidence="15">
    <location>
        <begin position="490"/>
        <end position="531"/>
    </location>
</feature>
<feature type="disulfide bond" evidence="13">
    <location>
        <begin position="596"/>
        <end position="605"/>
    </location>
</feature>
<feature type="domain" description="EGF-like" evidence="15">
    <location>
        <begin position="333"/>
        <end position="372"/>
    </location>
</feature>
<evidence type="ECO:0000256" key="12">
    <source>
        <dbReference type="ARBA" id="ARBA00060989"/>
    </source>
</evidence>
<dbReference type="InterPro" id="IPR013320">
    <property type="entry name" value="ConA-like_dom_sf"/>
</dbReference>
<evidence type="ECO:0000256" key="7">
    <source>
        <dbReference type="ARBA" id="ARBA00022737"/>
    </source>
</evidence>
<dbReference type="PANTHER" id="PTHR24049:SF29">
    <property type="entry name" value="EGF-LIKE DOMAIN-CONTAINING PROTEIN"/>
    <property type="match status" value="1"/>
</dbReference>
<dbReference type="CDD" id="cd00110">
    <property type="entry name" value="LamG"/>
    <property type="match status" value="3"/>
</dbReference>
<feature type="disulfide bond" evidence="13">
    <location>
        <begin position="2085"/>
        <end position="2094"/>
    </location>
</feature>
<dbReference type="FunFam" id="2.10.25.10:FF:000004">
    <property type="entry name" value="Neurogenic locus notch 1"/>
    <property type="match status" value="1"/>
</dbReference>
<feature type="domain" description="EGF-like" evidence="15">
    <location>
        <begin position="532"/>
        <end position="568"/>
    </location>
</feature>
<feature type="disulfide bond" evidence="13">
    <location>
        <begin position="2221"/>
        <end position="2238"/>
    </location>
</feature>
<dbReference type="FunFam" id="2.10.25.10:FF:000471">
    <property type="entry name" value="Protein lin-12"/>
    <property type="match status" value="1"/>
</dbReference>
<feature type="domain" description="EGF-like" evidence="15">
    <location>
        <begin position="859"/>
        <end position="904"/>
    </location>
</feature>
<dbReference type="FunFam" id="2.10.25.10:FF:000006">
    <property type="entry name" value="Versican core protein-like isoform 1"/>
    <property type="match status" value="1"/>
</dbReference>
<feature type="domain" description="EGF-like" evidence="15">
    <location>
        <begin position="906"/>
        <end position="949"/>
    </location>
</feature>
<feature type="domain" description="EGF-like" evidence="15">
    <location>
        <begin position="1983"/>
        <end position="2019"/>
    </location>
</feature>